<dbReference type="InterPro" id="IPR015943">
    <property type="entry name" value="WD40/YVTN_repeat-like_dom_sf"/>
</dbReference>
<organism evidence="1">
    <name type="scientific">marine sediment metagenome</name>
    <dbReference type="NCBI Taxonomy" id="412755"/>
    <lineage>
        <taxon>unclassified sequences</taxon>
        <taxon>metagenomes</taxon>
        <taxon>ecological metagenomes</taxon>
    </lineage>
</organism>
<comment type="caution">
    <text evidence="1">The sequence shown here is derived from an EMBL/GenBank/DDBJ whole genome shotgun (WGS) entry which is preliminary data.</text>
</comment>
<dbReference type="InterPro" id="IPR011047">
    <property type="entry name" value="Quinoprotein_ADH-like_sf"/>
</dbReference>
<dbReference type="AlphaFoldDB" id="X0WX92"/>
<name>X0WX92_9ZZZZ</name>
<gene>
    <name evidence="1" type="ORF">S01H1_67962</name>
</gene>
<dbReference type="SUPFAM" id="SSF50998">
    <property type="entry name" value="Quinoprotein alcohol dehydrogenase-like"/>
    <property type="match status" value="1"/>
</dbReference>
<accession>X0WX92</accession>
<feature type="non-terminal residue" evidence="1">
    <location>
        <position position="1"/>
    </location>
</feature>
<protein>
    <submittedName>
        <fullName evidence="1">Uncharacterized protein</fullName>
    </submittedName>
</protein>
<proteinExistence type="predicted"/>
<evidence type="ECO:0000313" key="1">
    <source>
        <dbReference type="EMBL" id="GAG29043.1"/>
    </source>
</evidence>
<dbReference type="Gene3D" id="2.130.10.10">
    <property type="entry name" value="YVTN repeat-like/Quinoprotein amine dehydrogenase"/>
    <property type="match status" value="1"/>
</dbReference>
<reference evidence="1" key="1">
    <citation type="journal article" date="2014" name="Front. Microbiol.">
        <title>High frequency of phylogenetically diverse reductive dehalogenase-homologous genes in deep subseafloor sedimentary metagenomes.</title>
        <authorList>
            <person name="Kawai M."/>
            <person name="Futagami T."/>
            <person name="Toyoda A."/>
            <person name="Takaki Y."/>
            <person name="Nishi S."/>
            <person name="Hori S."/>
            <person name="Arai W."/>
            <person name="Tsubouchi T."/>
            <person name="Morono Y."/>
            <person name="Uchiyama I."/>
            <person name="Ito T."/>
            <person name="Fujiyama A."/>
            <person name="Inagaki F."/>
            <person name="Takami H."/>
        </authorList>
    </citation>
    <scope>NUCLEOTIDE SEQUENCE</scope>
    <source>
        <strain evidence="1">Expedition CK06-06</strain>
    </source>
</reference>
<dbReference type="EMBL" id="BARS01045039">
    <property type="protein sequence ID" value="GAG29043.1"/>
    <property type="molecule type" value="Genomic_DNA"/>
</dbReference>
<sequence>IAVGPASKLSQAEALRVLRPRGRALLGQRELVKPIPDGMDDWSHPYHGPDNNPLSQDRLIRAPYMTQFLADPRYGPAPQLAVAAGGRVFKAFGHVAWHKREEPLLNTLVAFNGFNGTMLWKQRLPEGLMVHRNTMIATPDTLFLGDDKSCKLIDAVTGRKKGEIIPPVDVAGGTFWKWMALEDGVLYALLGEAEQTDETMRWRRQAHGWPWTGISKGYNQPEQPWGFGRNLLAIDPKTKTVLWHYHED</sequence>
<feature type="non-terminal residue" evidence="1">
    <location>
        <position position="248"/>
    </location>
</feature>